<reference evidence="1" key="1">
    <citation type="submission" date="2022-03" db="EMBL/GenBank/DDBJ databases">
        <title>Sea Food Isolates.</title>
        <authorList>
            <person name="Li c."/>
        </authorList>
    </citation>
    <scope>NUCLEOTIDE SEQUENCE</scope>
    <source>
        <strain evidence="1">19GA11TI05</strain>
    </source>
</reference>
<accession>A0AAU6TTC5</accession>
<proteinExistence type="predicted"/>
<dbReference type="EMBL" id="CP095362">
    <property type="protein sequence ID" value="XAG64901.1"/>
    <property type="molecule type" value="Genomic_DNA"/>
</dbReference>
<protein>
    <submittedName>
        <fullName evidence="1">Uncharacterized protein</fullName>
    </submittedName>
</protein>
<name>A0AAU6TTC5_UNCXX</name>
<sequence>MENFIRCPLCHSVYTHERHIGKKGGAILGGVSGTLNATETESEQPVINTLSGSHIAMLLSRFVAGAAIGAVTGSSLDGMVFDRFKCASCGHTFN</sequence>
<evidence type="ECO:0000313" key="1">
    <source>
        <dbReference type="EMBL" id="XAG64901.1"/>
    </source>
</evidence>
<dbReference type="AlphaFoldDB" id="A0AAU6TTC5"/>
<gene>
    <name evidence="1" type="ORF">MRM81_15745</name>
</gene>
<organism evidence="1">
    <name type="scientific">bacterium 19GA11TI05</name>
    <dbReference type="NCBI Taxonomy" id="2920688"/>
    <lineage>
        <taxon>Bacteria</taxon>
    </lineage>
</organism>